<keyword evidence="4" id="KW-1185">Reference proteome</keyword>
<dbReference type="Pfam" id="PF18922">
    <property type="entry name" value="DUF5672"/>
    <property type="match status" value="1"/>
</dbReference>
<organism evidence="3 4">
    <name type="scientific">Tolypocladium ophioglossoides (strain CBS 100239)</name>
    <name type="common">Snaketongue truffleclub</name>
    <name type="synonym">Elaphocordyceps ophioglossoides</name>
    <dbReference type="NCBI Taxonomy" id="1163406"/>
    <lineage>
        <taxon>Eukaryota</taxon>
        <taxon>Fungi</taxon>
        <taxon>Dikarya</taxon>
        <taxon>Ascomycota</taxon>
        <taxon>Pezizomycotina</taxon>
        <taxon>Sordariomycetes</taxon>
        <taxon>Hypocreomycetidae</taxon>
        <taxon>Hypocreales</taxon>
        <taxon>Ophiocordycipitaceae</taxon>
        <taxon>Tolypocladium</taxon>
    </lineage>
</organism>
<feature type="domain" description="DUF5672" evidence="2">
    <location>
        <begin position="133"/>
        <end position="274"/>
    </location>
</feature>
<dbReference type="InterPro" id="IPR043729">
    <property type="entry name" value="DUF5672"/>
</dbReference>
<feature type="compositionally biased region" description="Basic and acidic residues" evidence="1">
    <location>
        <begin position="362"/>
        <end position="373"/>
    </location>
</feature>
<feature type="region of interest" description="Disordered" evidence="1">
    <location>
        <begin position="316"/>
        <end position="373"/>
    </location>
</feature>
<dbReference type="EMBL" id="LFRF01000030">
    <property type="protein sequence ID" value="KND87977.1"/>
    <property type="molecule type" value="Genomic_DNA"/>
</dbReference>
<evidence type="ECO:0000256" key="1">
    <source>
        <dbReference type="SAM" id="MobiDB-lite"/>
    </source>
</evidence>
<protein>
    <recommendedName>
        <fullName evidence="2">DUF5672 domain-containing protein</fullName>
    </recommendedName>
</protein>
<feature type="compositionally biased region" description="Pro residues" evidence="1">
    <location>
        <begin position="351"/>
        <end position="361"/>
    </location>
</feature>
<accession>A0A0L0N1M0</accession>
<comment type="caution">
    <text evidence="3">The sequence shown here is derived from an EMBL/GenBank/DDBJ whole genome shotgun (WGS) entry which is preliminary data.</text>
</comment>
<dbReference type="OrthoDB" id="10025998at2759"/>
<evidence type="ECO:0000313" key="3">
    <source>
        <dbReference type="EMBL" id="KND87977.1"/>
    </source>
</evidence>
<reference evidence="3 4" key="1">
    <citation type="journal article" date="2015" name="BMC Genomics">
        <title>The genome of the truffle-parasite Tolypocladium ophioglossoides and the evolution of antifungal peptaibiotics.</title>
        <authorList>
            <person name="Quandt C.A."/>
            <person name="Bushley K.E."/>
            <person name="Spatafora J.W."/>
        </authorList>
    </citation>
    <scope>NUCLEOTIDE SEQUENCE [LARGE SCALE GENOMIC DNA]</scope>
    <source>
        <strain evidence="3 4">CBS 100239</strain>
    </source>
</reference>
<dbReference type="STRING" id="1163406.A0A0L0N1M0"/>
<gene>
    <name evidence="3" type="ORF">TOPH_07408</name>
</gene>
<proteinExistence type="predicted"/>
<evidence type="ECO:0000259" key="2">
    <source>
        <dbReference type="Pfam" id="PF18922"/>
    </source>
</evidence>
<evidence type="ECO:0000313" key="4">
    <source>
        <dbReference type="Proteomes" id="UP000036947"/>
    </source>
</evidence>
<feature type="compositionally biased region" description="Basic and acidic residues" evidence="1">
    <location>
        <begin position="316"/>
        <end position="332"/>
    </location>
</feature>
<dbReference type="Proteomes" id="UP000036947">
    <property type="component" value="Unassembled WGS sequence"/>
</dbReference>
<dbReference type="AlphaFoldDB" id="A0A0L0N1M0"/>
<sequence length="373" mass="42294">MAVLSSTGIRAVTKARLLVLASLALTWWLAHLARQYRPIVQAEVSSRIQEARRKMPNISFNWRLTGDPREQHNASKLALLIEPRPLPHLVPLILHMAAVVPPDWRFLFIGSQWSVYSVGRAPAIRHQQAVGRMDVLKMPKPWSIERQVDVFRLLTDLRFYDEFLPGVEWILKYEHDSILCANSPKGLDEWLDWSWAGAPRSEGDPFSDTGGLSLRRVSAIRRVLGFQERHNDSEPEDEWFGKRLSAMPGERVASEFQGALAVENVLTDKPMGYHVRGGGSNLNHDVWKNPEMRKRIFEYCPELSMIMDMKLERERCPDDNRQGGRGSDDDLSRLAVQVVGKQGEGGGPVVLLPPQPPPMPEPRAEARHQDGED</sequence>
<name>A0A0L0N1M0_TOLOC</name>